<evidence type="ECO:0000313" key="6">
    <source>
        <dbReference type="EMBL" id="CAF4229008.1"/>
    </source>
</evidence>
<gene>
    <name evidence="3" type="ORF">FME351_LOCUS181</name>
    <name evidence="6" type="ORF">HFQ381_LOCUS9110</name>
    <name evidence="4" type="ORF">LUA448_LOCUS20875</name>
    <name evidence="8" type="ORF">QYT958_LOCUS2404</name>
    <name evidence="2" type="ORF">TIS948_LOCUS14924</name>
    <name evidence="9" type="ORF">TOA249_LOCUS2308</name>
    <name evidence="7" type="ORF">TSG867_LOCUS3456</name>
    <name evidence="5" type="ORF">UJA718_LOCUS1868</name>
</gene>
<dbReference type="EMBL" id="CAJOBS010000073">
    <property type="protein sequence ID" value="CAF4487090.1"/>
    <property type="molecule type" value="Genomic_DNA"/>
</dbReference>
<dbReference type="EMBL" id="CAJOBR010000156">
    <property type="protein sequence ID" value="CAF4473374.1"/>
    <property type="molecule type" value="Genomic_DNA"/>
</dbReference>
<name>A0A817RE81_9BILA</name>
<comment type="caution">
    <text evidence="2">The sequence shown here is derived from an EMBL/GenBank/DDBJ whole genome shotgun (WGS) entry which is preliminary data.</text>
</comment>
<dbReference type="Proteomes" id="UP000663869">
    <property type="component" value="Unassembled WGS sequence"/>
</dbReference>
<dbReference type="Proteomes" id="UP000663833">
    <property type="component" value="Unassembled WGS sequence"/>
</dbReference>
<dbReference type="EMBL" id="CAJNXB010002433">
    <property type="protein sequence ID" value="CAF3246048.1"/>
    <property type="molecule type" value="Genomic_DNA"/>
</dbReference>
<protein>
    <submittedName>
        <fullName evidence="2">Uncharacterized protein</fullName>
    </submittedName>
</protein>
<evidence type="ECO:0000313" key="3">
    <source>
        <dbReference type="EMBL" id="CAF3308437.1"/>
    </source>
</evidence>
<evidence type="ECO:0000256" key="1">
    <source>
        <dbReference type="SAM" id="MobiDB-lite"/>
    </source>
</evidence>
<dbReference type="Proteomes" id="UP000663825">
    <property type="component" value="Unassembled WGS sequence"/>
</dbReference>
<evidence type="ECO:0000313" key="9">
    <source>
        <dbReference type="EMBL" id="CAF4487090.1"/>
    </source>
</evidence>
<dbReference type="Proteomes" id="UP000663848">
    <property type="component" value="Unassembled WGS sequence"/>
</dbReference>
<proteinExistence type="predicted"/>
<evidence type="ECO:0000313" key="11">
    <source>
        <dbReference type="Proteomes" id="UP000663873"/>
    </source>
</evidence>
<accession>A0A817RE81</accession>
<dbReference type="EMBL" id="CAJOBP010000118">
    <property type="protein sequence ID" value="CAF4125683.1"/>
    <property type="molecule type" value="Genomic_DNA"/>
</dbReference>
<keyword evidence="11" id="KW-1185">Reference proteome</keyword>
<dbReference type="Proteomes" id="UP000663862">
    <property type="component" value="Unassembled WGS sequence"/>
</dbReference>
<dbReference type="EMBL" id="CAJOBQ010000103">
    <property type="protein sequence ID" value="CAF4257026.1"/>
    <property type="molecule type" value="Genomic_DNA"/>
</dbReference>
<dbReference type="Proteomes" id="UP000663838">
    <property type="component" value="Unassembled WGS sequence"/>
</dbReference>
<dbReference type="EMBL" id="CAJOBO010000469">
    <property type="protein sequence ID" value="CAF4229008.1"/>
    <property type="molecule type" value="Genomic_DNA"/>
</dbReference>
<evidence type="ECO:0000313" key="10">
    <source>
        <dbReference type="Proteomes" id="UP000663825"/>
    </source>
</evidence>
<evidence type="ECO:0000313" key="5">
    <source>
        <dbReference type="EMBL" id="CAF4125683.1"/>
    </source>
</evidence>
<evidence type="ECO:0000313" key="8">
    <source>
        <dbReference type="EMBL" id="CAF4473374.1"/>
    </source>
</evidence>
<evidence type="ECO:0000313" key="4">
    <source>
        <dbReference type="EMBL" id="CAF3437408.1"/>
    </source>
</evidence>
<organism evidence="2 10">
    <name type="scientific">Rotaria socialis</name>
    <dbReference type="NCBI Taxonomy" id="392032"/>
    <lineage>
        <taxon>Eukaryota</taxon>
        <taxon>Metazoa</taxon>
        <taxon>Spiralia</taxon>
        <taxon>Gnathifera</taxon>
        <taxon>Rotifera</taxon>
        <taxon>Eurotatoria</taxon>
        <taxon>Bdelloidea</taxon>
        <taxon>Philodinida</taxon>
        <taxon>Philodinidae</taxon>
        <taxon>Rotaria</taxon>
    </lineage>
</organism>
<dbReference type="EMBL" id="CAJNYD010002656">
    <property type="protein sequence ID" value="CAF3437408.1"/>
    <property type="molecule type" value="Genomic_DNA"/>
</dbReference>
<sequence>MGQLLAGQQVEEREPVNILPIQRNALPQQATQHRSTHMMRMMAPTPIHMMRMMAPTPIHTSQHRRKPRRRKQRTRHAPEVGRKS</sequence>
<dbReference type="Proteomes" id="UP000663851">
    <property type="component" value="Unassembled WGS sequence"/>
</dbReference>
<dbReference type="AlphaFoldDB" id="A0A817RE81"/>
<feature type="region of interest" description="Disordered" evidence="1">
    <location>
        <begin position="43"/>
        <end position="84"/>
    </location>
</feature>
<reference evidence="2" key="1">
    <citation type="submission" date="2021-02" db="EMBL/GenBank/DDBJ databases">
        <authorList>
            <person name="Nowell W R."/>
        </authorList>
    </citation>
    <scope>NUCLEOTIDE SEQUENCE</scope>
</reference>
<dbReference type="EMBL" id="CAJNYU010000003">
    <property type="protein sequence ID" value="CAF3308437.1"/>
    <property type="molecule type" value="Genomic_DNA"/>
</dbReference>
<dbReference type="Proteomes" id="UP000663873">
    <property type="component" value="Unassembled WGS sequence"/>
</dbReference>
<evidence type="ECO:0000313" key="2">
    <source>
        <dbReference type="EMBL" id="CAF3246048.1"/>
    </source>
</evidence>
<evidence type="ECO:0000313" key="7">
    <source>
        <dbReference type="EMBL" id="CAF4257026.1"/>
    </source>
</evidence>
<feature type="compositionally biased region" description="Basic residues" evidence="1">
    <location>
        <begin position="61"/>
        <end position="75"/>
    </location>
</feature>